<evidence type="ECO:0000256" key="4">
    <source>
        <dbReference type="PROSITE-ProRule" id="PRU00108"/>
    </source>
</evidence>
<gene>
    <name evidence="7" type="primary">KNAG0C00795</name>
    <name evidence="7" type="ordered locus">KNAG_0C00795</name>
</gene>
<sequence length="107" mass="12684">MGARKKQNLRVHVVYSKCNEAIKEILVSGLNVPEKKGLLKDLYETYSTIIEQKNRPVISRRTRLFLEKVFTKKQWLTKEERQLIARKCGISPLQVRIWFINKRARSK</sequence>
<dbReference type="KEGG" id="kng:KNAG_0C00795"/>
<dbReference type="GO" id="GO:0000981">
    <property type="term" value="F:DNA-binding transcription factor activity, RNA polymerase II-specific"/>
    <property type="evidence" value="ECO:0007669"/>
    <property type="project" value="InterPro"/>
</dbReference>
<dbReference type="HOGENOM" id="CLU_158788_0_0_1"/>
<dbReference type="eggNOG" id="ENOG502SCEX">
    <property type="taxonomic scope" value="Eukaryota"/>
</dbReference>
<dbReference type="Proteomes" id="UP000006310">
    <property type="component" value="Chromosome 3"/>
</dbReference>
<dbReference type="Gene3D" id="1.10.10.60">
    <property type="entry name" value="Homeodomain-like"/>
    <property type="match status" value="1"/>
</dbReference>
<dbReference type="PROSITE" id="PS00027">
    <property type="entry name" value="HOMEOBOX_1"/>
    <property type="match status" value="1"/>
</dbReference>
<keyword evidence="3 4" id="KW-0539">Nucleus</keyword>
<keyword evidence="8" id="KW-1185">Reference proteome</keyword>
<keyword evidence="2 4" id="KW-0371">Homeobox</keyword>
<dbReference type="SUPFAM" id="SSF46689">
    <property type="entry name" value="Homeodomain-like"/>
    <property type="match status" value="1"/>
</dbReference>
<dbReference type="STRING" id="1071383.J7RI23"/>
<evidence type="ECO:0000256" key="1">
    <source>
        <dbReference type="ARBA" id="ARBA00023125"/>
    </source>
</evidence>
<evidence type="ECO:0000256" key="5">
    <source>
        <dbReference type="RuleBase" id="RU000682"/>
    </source>
</evidence>
<evidence type="ECO:0000313" key="7">
    <source>
        <dbReference type="EMBL" id="CCK69193.1"/>
    </source>
</evidence>
<accession>J7RI23</accession>
<dbReference type="PROSITE" id="PS50071">
    <property type="entry name" value="HOMEOBOX_2"/>
    <property type="match status" value="1"/>
</dbReference>
<evidence type="ECO:0000256" key="2">
    <source>
        <dbReference type="ARBA" id="ARBA00023155"/>
    </source>
</evidence>
<dbReference type="EMBL" id="HE978316">
    <property type="protein sequence ID" value="CCK69193.1"/>
    <property type="molecule type" value="Genomic_DNA"/>
</dbReference>
<dbReference type="InterPro" id="IPR001356">
    <property type="entry name" value="HD"/>
</dbReference>
<reference evidence="7 8" key="1">
    <citation type="journal article" date="2011" name="Proc. Natl. Acad. Sci. U.S.A.">
        <title>Evolutionary erosion of yeast sex chromosomes by mating-type switching accidents.</title>
        <authorList>
            <person name="Gordon J.L."/>
            <person name="Armisen D."/>
            <person name="Proux-Wera E."/>
            <person name="Oheigeartaigh S.S."/>
            <person name="Byrne K.P."/>
            <person name="Wolfe K.H."/>
        </authorList>
    </citation>
    <scope>NUCLEOTIDE SEQUENCE [LARGE SCALE GENOMIC DNA]</scope>
    <source>
        <strain evidence="8">ATCC MYA-139 / BCRC 22969 / CBS 8797 / CCRC 22969 / KCTC 17520 / NBRC 10181 / NCYC 3082</strain>
    </source>
</reference>
<dbReference type="AlphaFoldDB" id="J7RI23"/>
<dbReference type="GO" id="GO:0005634">
    <property type="term" value="C:nucleus"/>
    <property type="evidence" value="ECO:0007669"/>
    <property type="project" value="UniProtKB-SubCell"/>
</dbReference>
<dbReference type="OrthoDB" id="2109411at2759"/>
<evidence type="ECO:0000259" key="6">
    <source>
        <dbReference type="PROSITE" id="PS50071"/>
    </source>
</evidence>
<dbReference type="CDD" id="cd00086">
    <property type="entry name" value="homeodomain"/>
    <property type="match status" value="1"/>
</dbReference>
<dbReference type="SMART" id="SM00389">
    <property type="entry name" value="HOX"/>
    <property type="match status" value="1"/>
</dbReference>
<proteinExistence type="predicted"/>
<feature type="domain" description="Homeobox" evidence="6">
    <location>
        <begin position="49"/>
        <end position="107"/>
    </location>
</feature>
<dbReference type="InterPro" id="IPR017970">
    <property type="entry name" value="Homeobox_CS"/>
</dbReference>
<dbReference type="GeneID" id="34524873"/>
<protein>
    <recommendedName>
        <fullName evidence="6">Homeobox domain-containing protein</fullName>
    </recommendedName>
</protein>
<organism evidence="7 8">
    <name type="scientific">Huiozyma naganishii (strain ATCC MYA-139 / BCRC 22969 / CBS 8797 / KCTC 17520 / NBRC 10181 / NCYC 3082 / Yp74L-3)</name>
    <name type="common">Yeast</name>
    <name type="synonym">Kazachstania naganishii</name>
    <dbReference type="NCBI Taxonomy" id="1071383"/>
    <lineage>
        <taxon>Eukaryota</taxon>
        <taxon>Fungi</taxon>
        <taxon>Dikarya</taxon>
        <taxon>Ascomycota</taxon>
        <taxon>Saccharomycotina</taxon>
        <taxon>Saccharomycetes</taxon>
        <taxon>Saccharomycetales</taxon>
        <taxon>Saccharomycetaceae</taxon>
        <taxon>Huiozyma</taxon>
    </lineage>
</organism>
<dbReference type="OMA" id="HVVYSKC"/>
<comment type="subcellular location">
    <subcellularLocation>
        <location evidence="4 5">Nucleus</location>
    </subcellularLocation>
</comment>
<reference evidence="8" key="2">
    <citation type="submission" date="2012-08" db="EMBL/GenBank/DDBJ databases">
        <title>Genome sequence of Kazachstania naganishii.</title>
        <authorList>
            <person name="Gordon J.L."/>
            <person name="Armisen D."/>
            <person name="Proux-Wera E."/>
            <person name="OhEigeartaigh S.S."/>
            <person name="Byrne K.P."/>
            <person name="Wolfe K.H."/>
        </authorList>
    </citation>
    <scope>NUCLEOTIDE SEQUENCE [LARGE SCALE GENOMIC DNA]</scope>
    <source>
        <strain evidence="8">ATCC MYA-139 / BCRC 22969 / CBS 8797 / CCRC 22969 / KCTC 17520 / NBRC 10181 / NCYC 3082</strain>
    </source>
</reference>
<dbReference type="RefSeq" id="XP_022463439.1">
    <property type="nucleotide sequence ID" value="XM_022606777.1"/>
</dbReference>
<keyword evidence="1 4" id="KW-0238">DNA-binding</keyword>
<dbReference type="InterPro" id="IPR009057">
    <property type="entry name" value="Homeodomain-like_sf"/>
</dbReference>
<dbReference type="Pfam" id="PF00046">
    <property type="entry name" value="Homeodomain"/>
    <property type="match status" value="1"/>
</dbReference>
<dbReference type="GO" id="GO:0003677">
    <property type="term" value="F:DNA binding"/>
    <property type="evidence" value="ECO:0007669"/>
    <property type="project" value="UniProtKB-UniRule"/>
</dbReference>
<evidence type="ECO:0000256" key="3">
    <source>
        <dbReference type="ARBA" id="ARBA00023242"/>
    </source>
</evidence>
<name>J7RI23_HUIN7</name>
<evidence type="ECO:0000313" key="8">
    <source>
        <dbReference type="Proteomes" id="UP000006310"/>
    </source>
</evidence>